<protein>
    <submittedName>
        <fullName evidence="2">M15 family metallopeptidase</fullName>
    </submittedName>
</protein>
<dbReference type="PANTHER" id="PTHR34385:SF1">
    <property type="entry name" value="PEPTIDOGLYCAN L-ALANYL-D-GLUTAMATE ENDOPEPTIDASE CWLK"/>
    <property type="match status" value="1"/>
</dbReference>
<dbReference type="Proteomes" id="UP000469185">
    <property type="component" value="Unassembled WGS sequence"/>
</dbReference>
<dbReference type="AlphaFoldDB" id="A0A6N9YK39"/>
<reference evidence="2 3" key="1">
    <citation type="submission" date="2020-02" db="EMBL/GenBank/DDBJ databases">
        <authorList>
            <person name="Li X.-J."/>
            <person name="Feng X.-M."/>
        </authorList>
    </citation>
    <scope>NUCLEOTIDE SEQUENCE [LARGE SCALE GENOMIC DNA]</scope>
    <source>
        <strain evidence="2 3">CGMCC 4.7225</strain>
    </source>
</reference>
<sequence>MAERVDQAIRAAAEAGLSLTVTSGWRSHDYQQGLFDEAVHRHGSAEVARQWVLPPDESMHVRGLAVDVGPEDAAAWLAEHGWRFGLCQRYANEPWHFEPTTAPGGACPDLEADAGG</sequence>
<dbReference type="PANTHER" id="PTHR34385">
    <property type="entry name" value="D-ALANYL-D-ALANINE CARBOXYPEPTIDASE"/>
    <property type="match status" value="1"/>
</dbReference>
<comment type="caution">
    <text evidence="2">The sequence shown here is derived from an EMBL/GenBank/DDBJ whole genome shotgun (WGS) entry which is preliminary data.</text>
</comment>
<dbReference type="Pfam" id="PF02557">
    <property type="entry name" value="VanY"/>
    <property type="match status" value="1"/>
</dbReference>
<dbReference type="SUPFAM" id="SSF55166">
    <property type="entry name" value="Hedgehog/DD-peptidase"/>
    <property type="match status" value="1"/>
</dbReference>
<dbReference type="InterPro" id="IPR052179">
    <property type="entry name" value="DD-CPase-like"/>
</dbReference>
<evidence type="ECO:0000313" key="3">
    <source>
        <dbReference type="Proteomes" id="UP000469185"/>
    </source>
</evidence>
<name>A0A6N9YK39_9ACTN</name>
<dbReference type="GO" id="GO:0008233">
    <property type="term" value="F:peptidase activity"/>
    <property type="evidence" value="ECO:0007669"/>
    <property type="project" value="InterPro"/>
</dbReference>
<keyword evidence="3" id="KW-1185">Reference proteome</keyword>
<accession>A0A6N9YK39</accession>
<dbReference type="InterPro" id="IPR003709">
    <property type="entry name" value="VanY-like_core_dom"/>
</dbReference>
<evidence type="ECO:0000313" key="2">
    <source>
        <dbReference type="EMBL" id="NED95334.1"/>
    </source>
</evidence>
<proteinExistence type="predicted"/>
<dbReference type="GO" id="GO:0006508">
    <property type="term" value="P:proteolysis"/>
    <property type="evidence" value="ECO:0007669"/>
    <property type="project" value="InterPro"/>
</dbReference>
<dbReference type="InterPro" id="IPR009045">
    <property type="entry name" value="Zn_M74/Hedgehog-like"/>
</dbReference>
<dbReference type="EMBL" id="JAAGOB010000004">
    <property type="protein sequence ID" value="NED95334.1"/>
    <property type="molecule type" value="Genomic_DNA"/>
</dbReference>
<gene>
    <name evidence="2" type="ORF">G1H11_08395</name>
</gene>
<evidence type="ECO:0000259" key="1">
    <source>
        <dbReference type="Pfam" id="PF02557"/>
    </source>
</evidence>
<dbReference type="Gene3D" id="3.30.1380.10">
    <property type="match status" value="1"/>
</dbReference>
<organism evidence="2 3">
    <name type="scientific">Phytoactinopolyspora alkaliphila</name>
    <dbReference type="NCBI Taxonomy" id="1783498"/>
    <lineage>
        <taxon>Bacteria</taxon>
        <taxon>Bacillati</taxon>
        <taxon>Actinomycetota</taxon>
        <taxon>Actinomycetes</taxon>
        <taxon>Jiangellales</taxon>
        <taxon>Jiangellaceae</taxon>
        <taxon>Phytoactinopolyspora</taxon>
    </lineage>
</organism>
<feature type="domain" description="D-alanyl-D-alanine carboxypeptidase-like core" evidence="1">
    <location>
        <begin position="2"/>
        <end position="97"/>
    </location>
</feature>